<evidence type="ECO:0000259" key="1">
    <source>
        <dbReference type="PROSITE" id="PS51352"/>
    </source>
</evidence>
<gene>
    <name evidence="2" type="primary">scsD</name>
    <name evidence="2" type="ORF">ZRA01_00540</name>
</gene>
<dbReference type="Pfam" id="PF08534">
    <property type="entry name" value="Redoxin"/>
    <property type="match status" value="1"/>
</dbReference>
<dbReference type="PROSITE" id="PS51352">
    <property type="entry name" value="THIOREDOXIN_2"/>
    <property type="match status" value="1"/>
</dbReference>
<dbReference type="InterPro" id="IPR050553">
    <property type="entry name" value="Thioredoxin_ResA/DsbE_sf"/>
</dbReference>
<dbReference type="PANTHER" id="PTHR42852">
    <property type="entry name" value="THIOL:DISULFIDE INTERCHANGE PROTEIN DSBE"/>
    <property type="match status" value="1"/>
</dbReference>
<protein>
    <submittedName>
        <fullName evidence="2">Protein disulfide oxidoreductase</fullName>
    </submittedName>
</protein>
<dbReference type="Proteomes" id="UP000318422">
    <property type="component" value="Unassembled WGS sequence"/>
</dbReference>
<dbReference type="InterPro" id="IPR036249">
    <property type="entry name" value="Thioredoxin-like_sf"/>
</dbReference>
<comment type="caution">
    <text evidence="2">The sequence shown here is derived from an EMBL/GenBank/DDBJ whole genome shotgun (WGS) entry which is preliminary data.</text>
</comment>
<evidence type="ECO:0000313" key="2">
    <source>
        <dbReference type="EMBL" id="GEC93981.1"/>
    </source>
</evidence>
<dbReference type="RefSeq" id="WP_141348746.1">
    <property type="nucleotide sequence ID" value="NZ_BJNV01000002.1"/>
</dbReference>
<dbReference type="InterPro" id="IPR013740">
    <property type="entry name" value="Redoxin"/>
</dbReference>
<reference evidence="2 3" key="1">
    <citation type="submission" date="2019-06" db="EMBL/GenBank/DDBJ databases">
        <title>Whole genome shotgun sequence of Zoogloea ramigera NBRC 15342.</title>
        <authorList>
            <person name="Hosoyama A."/>
            <person name="Uohara A."/>
            <person name="Ohji S."/>
            <person name="Ichikawa N."/>
        </authorList>
    </citation>
    <scope>NUCLEOTIDE SEQUENCE [LARGE SCALE GENOMIC DNA]</scope>
    <source>
        <strain evidence="2 3">NBRC 15342</strain>
    </source>
</reference>
<dbReference type="AlphaFoldDB" id="A0A4Y4CLZ6"/>
<sequence length="180" mass="18944">MPAPATNPPTRRPRWQRWLIDAALIALVFAAVQLWQTRHVPAGPAPAFAGLLAAGGQGSLAAWRAAHPGGPVAVYFWADWCPICKAQQGSISGLAEGWPVLTVAMQSGDPADVAKVLAERGLHWPTVVDEDGAITARYGLAGVPALAVIDADGQLRSVAVGYTTALGMHLRLWWAKVVTG</sequence>
<organism evidence="2 3">
    <name type="scientific">Zoogloea ramigera</name>
    <dbReference type="NCBI Taxonomy" id="350"/>
    <lineage>
        <taxon>Bacteria</taxon>
        <taxon>Pseudomonadati</taxon>
        <taxon>Pseudomonadota</taxon>
        <taxon>Betaproteobacteria</taxon>
        <taxon>Rhodocyclales</taxon>
        <taxon>Zoogloeaceae</taxon>
        <taxon>Zoogloea</taxon>
    </lineage>
</organism>
<dbReference type="PANTHER" id="PTHR42852:SF17">
    <property type="entry name" value="THIOREDOXIN-LIKE PROTEIN HI_1115"/>
    <property type="match status" value="1"/>
</dbReference>
<accession>A0A4Y4CLZ6</accession>
<dbReference type="GO" id="GO:0016491">
    <property type="term" value="F:oxidoreductase activity"/>
    <property type="evidence" value="ECO:0007669"/>
    <property type="project" value="InterPro"/>
</dbReference>
<dbReference type="InterPro" id="IPR013766">
    <property type="entry name" value="Thioredoxin_domain"/>
</dbReference>
<proteinExistence type="predicted"/>
<dbReference type="EMBL" id="BJNV01000002">
    <property type="protein sequence ID" value="GEC93981.1"/>
    <property type="molecule type" value="Genomic_DNA"/>
</dbReference>
<dbReference type="SUPFAM" id="SSF52833">
    <property type="entry name" value="Thioredoxin-like"/>
    <property type="match status" value="1"/>
</dbReference>
<evidence type="ECO:0000313" key="3">
    <source>
        <dbReference type="Proteomes" id="UP000318422"/>
    </source>
</evidence>
<feature type="domain" description="Thioredoxin" evidence="1">
    <location>
        <begin position="39"/>
        <end position="178"/>
    </location>
</feature>
<dbReference type="Gene3D" id="3.40.30.10">
    <property type="entry name" value="Glutaredoxin"/>
    <property type="match status" value="1"/>
</dbReference>
<keyword evidence="3" id="KW-1185">Reference proteome</keyword>
<dbReference type="OrthoDB" id="9811352at2"/>
<name>A0A4Y4CLZ6_ZOORA</name>